<protein>
    <submittedName>
        <fullName evidence="1">Uncharacterized protein</fullName>
    </submittedName>
</protein>
<reference evidence="1" key="1">
    <citation type="submission" date="2014-11" db="EMBL/GenBank/DDBJ databases">
        <authorList>
            <person name="Amaro Gonzalez C."/>
        </authorList>
    </citation>
    <scope>NUCLEOTIDE SEQUENCE</scope>
</reference>
<dbReference type="EMBL" id="GBXM01027616">
    <property type="protein sequence ID" value="JAH80961.1"/>
    <property type="molecule type" value="Transcribed_RNA"/>
</dbReference>
<evidence type="ECO:0000313" key="1">
    <source>
        <dbReference type="EMBL" id="JAH80961.1"/>
    </source>
</evidence>
<proteinExistence type="predicted"/>
<reference evidence="1" key="2">
    <citation type="journal article" date="2015" name="Fish Shellfish Immunol.">
        <title>Early steps in the European eel (Anguilla anguilla)-Vibrio vulnificus interaction in the gills: Role of the RtxA13 toxin.</title>
        <authorList>
            <person name="Callol A."/>
            <person name="Pajuelo D."/>
            <person name="Ebbesson L."/>
            <person name="Teles M."/>
            <person name="MacKenzie S."/>
            <person name="Amaro C."/>
        </authorList>
    </citation>
    <scope>NUCLEOTIDE SEQUENCE</scope>
</reference>
<sequence>MLVHFVRCKSCWVTLYFMSGPACKRDFNLNGVFLVK</sequence>
<dbReference type="AlphaFoldDB" id="A0A0E9VSA8"/>
<name>A0A0E9VSA8_ANGAN</name>
<accession>A0A0E9VSA8</accession>
<organism evidence="1">
    <name type="scientific">Anguilla anguilla</name>
    <name type="common">European freshwater eel</name>
    <name type="synonym">Muraena anguilla</name>
    <dbReference type="NCBI Taxonomy" id="7936"/>
    <lineage>
        <taxon>Eukaryota</taxon>
        <taxon>Metazoa</taxon>
        <taxon>Chordata</taxon>
        <taxon>Craniata</taxon>
        <taxon>Vertebrata</taxon>
        <taxon>Euteleostomi</taxon>
        <taxon>Actinopterygii</taxon>
        <taxon>Neopterygii</taxon>
        <taxon>Teleostei</taxon>
        <taxon>Anguilliformes</taxon>
        <taxon>Anguillidae</taxon>
        <taxon>Anguilla</taxon>
    </lineage>
</organism>